<comment type="similarity">
    <text evidence="2">Belongs to the sphingomyelin synthase family.</text>
</comment>
<feature type="transmembrane region" description="Helical" evidence="10">
    <location>
        <begin position="247"/>
        <end position="269"/>
    </location>
</feature>
<evidence type="ECO:0000256" key="7">
    <source>
        <dbReference type="ARBA" id="ARBA00023098"/>
    </source>
</evidence>
<keyword evidence="7" id="KW-0443">Lipid metabolism</keyword>
<organism evidence="12">
    <name type="scientific">Mucochytrium quahogii</name>
    <dbReference type="NCBI Taxonomy" id="96639"/>
    <lineage>
        <taxon>Eukaryota</taxon>
        <taxon>Sar</taxon>
        <taxon>Stramenopiles</taxon>
        <taxon>Bigyra</taxon>
        <taxon>Labyrinthulomycetes</taxon>
        <taxon>Thraustochytrida</taxon>
        <taxon>Thraustochytriidae</taxon>
        <taxon>Mucochytrium</taxon>
    </lineage>
</organism>
<feature type="domain" description="Sphingomyelin synthase-like" evidence="11">
    <location>
        <begin position="183"/>
        <end position="262"/>
    </location>
</feature>
<evidence type="ECO:0000256" key="9">
    <source>
        <dbReference type="SAM" id="MobiDB-lite"/>
    </source>
</evidence>
<gene>
    <name evidence="12" type="ORF">QSP1433_LOCUS2784</name>
</gene>
<dbReference type="EMBL" id="HBHK01004641">
    <property type="protein sequence ID" value="CAD9669337.1"/>
    <property type="molecule type" value="Transcribed_RNA"/>
</dbReference>
<dbReference type="InterPro" id="IPR025749">
    <property type="entry name" value="Sphingomyelin_synth-like_dom"/>
</dbReference>
<feature type="compositionally biased region" description="Polar residues" evidence="9">
    <location>
        <begin position="362"/>
        <end position="372"/>
    </location>
</feature>
<evidence type="ECO:0000313" key="12">
    <source>
        <dbReference type="EMBL" id="CAD9669337.1"/>
    </source>
</evidence>
<evidence type="ECO:0000259" key="11">
    <source>
        <dbReference type="Pfam" id="PF14360"/>
    </source>
</evidence>
<evidence type="ECO:0000256" key="2">
    <source>
        <dbReference type="ARBA" id="ARBA00005441"/>
    </source>
</evidence>
<accession>A0A7S2RF31</accession>
<dbReference type="GO" id="GO:0047493">
    <property type="term" value="F:ceramide cholinephosphotransferase activity"/>
    <property type="evidence" value="ECO:0007669"/>
    <property type="project" value="TreeGrafter"/>
</dbReference>
<feature type="transmembrane region" description="Helical" evidence="10">
    <location>
        <begin position="21"/>
        <end position="39"/>
    </location>
</feature>
<dbReference type="GO" id="GO:0005789">
    <property type="term" value="C:endoplasmic reticulum membrane"/>
    <property type="evidence" value="ECO:0007669"/>
    <property type="project" value="TreeGrafter"/>
</dbReference>
<evidence type="ECO:0000256" key="4">
    <source>
        <dbReference type="ARBA" id="ARBA00022692"/>
    </source>
</evidence>
<protein>
    <recommendedName>
        <fullName evidence="11">Sphingomyelin synthase-like domain-containing protein</fullName>
    </recommendedName>
</protein>
<dbReference type="InterPro" id="IPR045221">
    <property type="entry name" value="Sphingomyelin_synth-like"/>
</dbReference>
<dbReference type="AlphaFoldDB" id="A0A7S2RF31"/>
<evidence type="ECO:0000256" key="5">
    <source>
        <dbReference type="ARBA" id="ARBA00022919"/>
    </source>
</evidence>
<dbReference type="PANTHER" id="PTHR21290">
    <property type="entry name" value="SPHINGOMYELIN SYNTHETASE"/>
    <property type="match status" value="1"/>
</dbReference>
<evidence type="ECO:0000256" key="10">
    <source>
        <dbReference type="SAM" id="Phobius"/>
    </source>
</evidence>
<dbReference type="GO" id="GO:0033188">
    <property type="term" value="F:sphingomyelin synthase activity"/>
    <property type="evidence" value="ECO:0007669"/>
    <property type="project" value="TreeGrafter"/>
</dbReference>
<proteinExistence type="inferred from homology"/>
<keyword evidence="4 10" id="KW-0812">Transmembrane</keyword>
<keyword evidence="8 10" id="KW-0472">Membrane</keyword>
<dbReference type="GO" id="GO:0000139">
    <property type="term" value="C:Golgi membrane"/>
    <property type="evidence" value="ECO:0007669"/>
    <property type="project" value="TreeGrafter"/>
</dbReference>
<reference evidence="12" key="1">
    <citation type="submission" date="2021-01" db="EMBL/GenBank/DDBJ databases">
        <authorList>
            <person name="Corre E."/>
            <person name="Pelletier E."/>
            <person name="Niang G."/>
            <person name="Scheremetjew M."/>
            <person name="Finn R."/>
            <person name="Kale V."/>
            <person name="Holt S."/>
            <person name="Cochrane G."/>
            <person name="Meng A."/>
            <person name="Brown T."/>
            <person name="Cohen L."/>
        </authorList>
    </citation>
    <scope>NUCLEOTIDE SEQUENCE</scope>
    <source>
        <strain evidence="12">NY070348D</strain>
    </source>
</reference>
<name>A0A7S2RF31_9STRA</name>
<feature type="transmembrane region" description="Helical" evidence="10">
    <location>
        <begin position="187"/>
        <end position="206"/>
    </location>
</feature>
<dbReference type="PANTHER" id="PTHR21290:SF25">
    <property type="entry name" value="SPHINGOMYELIN SYNTHASE-RELATED PROTEIN 1"/>
    <property type="match status" value="1"/>
</dbReference>
<feature type="transmembrane region" description="Helical" evidence="10">
    <location>
        <begin position="106"/>
        <end position="129"/>
    </location>
</feature>
<dbReference type="Pfam" id="PF14360">
    <property type="entry name" value="PAP2_C"/>
    <property type="match status" value="1"/>
</dbReference>
<keyword evidence="5" id="KW-0746">Sphingolipid metabolism</keyword>
<sequence length="386" mass="43472">MVDLSLDLDMAAARRSRLKLCVLYGLLGMYFGCVFSVLAHRRALAAFGTQWIDGGDEPPPAQVNDSVAHLPDDGTSGETAAKCDVKLPDIGFELVPAFGVPELTEFWVWFFVVVTICRFSFVPSGSTIIRRWMILTGTLAMVRGLSKLATTRPQPEVHCLFEDNDEENPFWVALLVFARQTSTCADVIFSLHVIHLVLCVMMWIYYAEKVSDYPEVQWKVQIGAVGYVLIGYFLIISTRSHYTIDIYLWSLLSVLSWTTYHYWIILIAIEQNRQNLTRAPIVANGVFARIISWFEYGSTDLESVVQSLSVSLTSPINDSNFGIGYVNEEEYSGNSDDEDPEYESAFTHSEKTQLVMPHVPSPTKTGRQSPRYDSTFKGYESFAPLD</sequence>
<evidence type="ECO:0000256" key="3">
    <source>
        <dbReference type="ARBA" id="ARBA00022679"/>
    </source>
</evidence>
<evidence type="ECO:0000256" key="8">
    <source>
        <dbReference type="ARBA" id="ARBA00023136"/>
    </source>
</evidence>
<evidence type="ECO:0000256" key="6">
    <source>
        <dbReference type="ARBA" id="ARBA00022989"/>
    </source>
</evidence>
<evidence type="ECO:0000256" key="1">
    <source>
        <dbReference type="ARBA" id="ARBA00004141"/>
    </source>
</evidence>
<keyword evidence="6 10" id="KW-1133">Transmembrane helix</keyword>
<feature type="transmembrane region" description="Helical" evidence="10">
    <location>
        <begin position="218"/>
        <end position="235"/>
    </location>
</feature>
<dbReference type="GO" id="GO:0005886">
    <property type="term" value="C:plasma membrane"/>
    <property type="evidence" value="ECO:0007669"/>
    <property type="project" value="TreeGrafter"/>
</dbReference>
<dbReference type="GO" id="GO:0046513">
    <property type="term" value="P:ceramide biosynthetic process"/>
    <property type="evidence" value="ECO:0007669"/>
    <property type="project" value="TreeGrafter"/>
</dbReference>
<comment type="subcellular location">
    <subcellularLocation>
        <location evidence="1">Membrane</location>
        <topology evidence="1">Multi-pass membrane protein</topology>
    </subcellularLocation>
</comment>
<keyword evidence="3" id="KW-0808">Transferase</keyword>
<feature type="region of interest" description="Disordered" evidence="9">
    <location>
        <begin position="356"/>
        <end position="386"/>
    </location>
</feature>